<dbReference type="PANTHER" id="PTHR46028">
    <property type="entry name" value="KYNURENINE 3-MONOOXYGENASE"/>
    <property type="match status" value="1"/>
</dbReference>
<keyword evidence="11" id="KW-1185">Reference proteome</keyword>
<name>A0A3M0KYI5_HIRRU</name>
<dbReference type="InterPro" id="IPR027904">
    <property type="entry name" value="DUF4587"/>
</dbReference>
<dbReference type="GO" id="GO:0071949">
    <property type="term" value="F:FAD binding"/>
    <property type="evidence" value="ECO:0007669"/>
    <property type="project" value="InterPro"/>
</dbReference>
<dbReference type="InterPro" id="IPR036188">
    <property type="entry name" value="FAD/NAD-bd_sf"/>
</dbReference>
<dbReference type="EMBL" id="QRBI01000096">
    <property type="protein sequence ID" value="RMC18362.1"/>
    <property type="molecule type" value="Genomic_DNA"/>
</dbReference>
<dbReference type="GO" id="GO:0004502">
    <property type="term" value="F:kynurenine 3-monooxygenase activity"/>
    <property type="evidence" value="ECO:0007669"/>
    <property type="project" value="TreeGrafter"/>
</dbReference>
<keyword evidence="6" id="KW-0503">Monooxygenase</keyword>
<dbReference type="GO" id="GO:0070189">
    <property type="term" value="P:kynurenine metabolic process"/>
    <property type="evidence" value="ECO:0007669"/>
    <property type="project" value="TreeGrafter"/>
</dbReference>
<dbReference type="PRINTS" id="PR00420">
    <property type="entry name" value="RNGMNOXGNASE"/>
</dbReference>
<evidence type="ECO:0000256" key="1">
    <source>
        <dbReference type="ARBA" id="ARBA00001974"/>
    </source>
</evidence>
<dbReference type="STRING" id="333673.A0A3M0KYI5"/>
<accession>A0A3M0KYI5</accession>
<organism evidence="10 11">
    <name type="scientific">Hirundo rustica rustica</name>
    <dbReference type="NCBI Taxonomy" id="333673"/>
    <lineage>
        <taxon>Eukaryota</taxon>
        <taxon>Metazoa</taxon>
        <taxon>Chordata</taxon>
        <taxon>Craniata</taxon>
        <taxon>Vertebrata</taxon>
        <taxon>Euteleostomi</taxon>
        <taxon>Archelosauria</taxon>
        <taxon>Archosauria</taxon>
        <taxon>Dinosauria</taxon>
        <taxon>Saurischia</taxon>
        <taxon>Theropoda</taxon>
        <taxon>Coelurosauria</taxon>
        <taxon>Aves</taxon>
        <taxon>Neognathae</taxon>
        <taxon>Neoaves</taxon>
        <taxon>Telluraves</taxon>
        <taxon>Australaves</taxon>
        <taxon>Passeriformes</taxon>
        <taxon>Sylvioidea</taxon>
        <taxon>Hirundinidae</taxon>
        <taxon>Hirundo</taxon>
    </lineage>
</organism>
<evidence type="ECO:0000259" key="9">
    <source>
        <dbReference type="Pfam" id="PF15248"/>
    </source>
</evidence>
<evidence type="ECO:0008006" key="12">
    <source>
        <dbReference type="Google" id="ProtNLM"/>
    </source>
</evidence>
<comment type="caution">
    <text evidence="10">The sequence shown here is derived from an EMBL/GenBank/DDBJ whole genome shotgun (WGS) entry which is preliminary data.</text>
</comment>
<evidence type="ECO:0000256" key="6">
    <source>
        <dbReference type="ARBA" id="ARBA00023033"/>
    </source>
</evidence>
<feature type="domain" description="FAD-binding" evidence="8">
    <location>
        <begin position="181"/>
        <end position="339"/>
    </location>
</feature>
<evidence type="ECO:0000256" key="3">
    <source>
        <dbReference type="ARBA" id="ARBA00022827"/>
    </source>
</evidence>
<evidence type="ECO:0000256" key="2">
    <source>
        <dbReference type="ARBA" id="ARBA00022630"/>
    </source>
</evidence>
<feature type="domain" description="FAD-binding" evidence="8">
    <location>
        <begin position="435"/>
        <end position="462"/>
    </location>
</feature>
<proteinExistence type="predicted"/>
<keyword evidence="4" id="KW-0521">NADP</keyword>
<evidence type="ECO:0000313" key="11">
    <source>
        <dbReference type="Proteomes" id="UP000269221"/>
    </source>
</evidence>
<keyword evidence="5" id="KW-0560">Oxidoreductase</keyword>
<dbReference type="Gene3D" id="3.50.50.60">
    <property type="entry name" value="FAD/NAD(P)-binding domain"/>
    <property type="match status" value="1"/>
</dbReference>
<dbReference type="PANTHER" id="PTHR46028:SF2">
    <property type="entry name" value="KYNURENINE 3-MONOOXYGENASE"/>
    <property type="match status" value="1"/>
</dbReference>
<evidence type="ECO:0000313" key="10">
    <source>
        <dbReference type="EMBL" id="RMC18362.1"/>
    </source>
</evidence>
<dbReference type="AlphaFoldDB" id="A0A3M0KYI5"/>
<evidence type="ECO:0000259" key="8">
    <source>
        <dbReference type="Pfam" id="PF01494"/>
    </source>
</evidence>
<keyword evidence="3" id="KW-0274">FAD</keyword>
<dbReference type="InterPro" id="IPR002938">
    <property type="entry name" value="FAD-bd"/>
</dbReference>
<reference evidence="10 11" key="1">
    <citation type="submission" date="2018-07" db="EMBL/GenBank/DDBJ databases">
        <title>A high quality draft genome assembly of the barn swallow (H. rustica rustica).</title>
        <authorList>
            <person name="Formenti G."/>
            <person name="Chiara M."/>
            <person name="Poveda L."/>
            <person name="Francoijs K.-J."/>
            <person name="Bonisoli-Alquati A."/>
            <person name="Canova L."/>
            <person name="Gianfranceschi L."/>
            <person name="Horner D.S."/>
            <person name="Saino N."/>
        </authorList>
    </citation>
    <scope>NUCLEOTIDE SEQUENCE [LARGE SCALE GENOMIC DNA]</scope>
    <source>
        <strain evidence="10">Chelidonia</strain>
        <tissue evidence="10">Blood</tissue>
    </source>
</reference>
<evidence type="ECO:0000256" key="5">
    <source>
        <dbReference type="ARBA" id="ARBA00023002"/>
    </source>
</evidence>
<evidence type="ECO:0000256" key="4">
    <source>
        <dbReference type="ARBA" id="ARBA00022857"/>
    </source>
</evidence>
<dbReference type="Proteomes" id="UP000269221">
    <property type="component" value="Unassembled WGS sequence"/>
</dbReference>
<dbReference type="Pfam" id="PF15248">
    <property type="entry name" value="DUF4587"/>
    <property type="match status" value="1"/>
</dbReference>
<protein>
    <recommendedName>
        <fullName evidence="12">Kynurenine 3-monooxygenase</fullName>
    </recommendedName>
</protein>
<dbReference type="SUPFAM" id="SSF51905">
    <property type="entry name" value="FAD/NAD(P)-binding domain"/>
    <property type="match status" value="1"/>
</dbReference>
<evidence type="ECO:0000256" key="7">
    <source>
        <dbReference type="SAM" id="Coils"/>
    </source>
</evidence>
<comment type="cofactor">
    <cofactor evidence="1">
        <name>FAD</name>
        <dbReference type="ChEBI" id="CHEBI:57692"/>
    </cofactor>
</comment>
<gene>
    <name evidence="10" type="ORF">DUI87_04248</name>
</gene>
<keyword evidence="7" id="KW-0175">Coiled coil</keyword>
<feature type="coiled-coil region" evidence="7">
    <location>
        <begin position="45"/>
        <end position="75"/>
    </location>
</feature>
<sequence length="641" mass="72833">MKGSKMLEKNLVELLKCRNGHRVVSQKNCRQEIMADPSVVDHLTLLKLKLLEKRLENEQENLEKMELSLPAARNRPQDMLQSALRQRKDLLQELRMPAQPATIIQQLPQPSPLITQIPPAQTFAAPRSGSIKEDMVEMMLMQNAQMHQVMMQNMMLKALPPAALAQLGGGSSALPQHPQQVGALNACFFARRGFQVDVYEAREDIRVASFARGRSINLALSHRGRQALRAVGMEEQIVAKGIPMRARRIHTPSGKKYSIPYGKKNQYILSVDRANLNKELLTAAEKYSNTKLFFGHKLLGCNAELGTLSIKRPDQQTLEVSYDLIVGCDGAFSTVRKQFLRQTRFNYSHEYIPHGYMELTIPPKDGDDKSFTCTLFMPFEEFEKLTTGEQVLGFFQTYFPDAIPLIGEQELKHDYFLLPAQAMISVKCSSYNLSSRCVLMGDAAHAVVPFYGQGMNAGFEDCLVFDELMDQFHNDFGACLPEFSRLRVPDDHAISDLAMYNYVEMREHVNSTWFIFRKHVDNLLHALMPSTIVPLYTMVSQRVLPHRCQLLLPGFGVVTSSCNPSQVTFTRIRYHEALQRWRWQTKVINRGLFVVGAAGLGGTYLLIKRLARNLNFCWEDLWGWSHHLKNIGNLPFGTRVV</sequence>
<dbReference type="OrthoDB" id="10053569at2759"/>
<dbReference type="GO" id="GO:0005741">
    <property type="term" value="C:mitochondrial outer membrane"/>
    <property type="evidence" value="ECO:0007669"/>
    <property type="project" value="TreeGrafter"/>
</dbReference>
<feature type="domain" description="DUF4587" evidence="9">
    <location>
        <begin position="127"/>
        <end position="180"/>
    </location>
</feature>
<keyword evidence="2" id="KW-0285">Flavoprotein</keyword>
<dbReference type="Pfam" id="PF01494">
    <property type="entry name" value="FAD_binding_3"/>
    <property type="match status" value="2"/>
</dbReference>